<feature type="transmembrane region" description="Helical" evidence="2">
    <location>
        <begin position="271"/>
        <end position="294"/>
    </location>
</feature>
<dbReference type="AlphaFoldDB" id="A0AAD7NK08"/>
<keyword evidence="2" id="KW-1133">Transmembrane helix</keyword>
<keyword evidence="2" id="KW-0472">Membrane</keyword>
<feature type="region of interest" description="Disordered" evidence="1">
    <location>
        <begin position="1"/>
        <end position="22"/>
    </location>
</feature>
<feature type="compositionally biased region" description="Acidic residues" evidence="1">
    <location>
        <begin position="1"/>
        <end position="10"/>
    </location>
</feature>
<reference evidence="3" key="1">
    <citation type="submission" date="2023-03" db="EMBL/GenBank/DDBJ databases">
        <title>Massive genome expansion in bonnet fungi (Mycena s.s.) driven by repeated elements and novel gene families across ecological guilds.</title>
        <authorList>
            <consortium name="Lawrence Berkeley National Laboratory"/>
            <person name="Harder C.B."/>
            <person name="Miyauchi S."/>
            <person name="Viragh M."/>
            <person name="Kuo A."/>
            <person name="Thoen E."/>
            <person name="Andreopoulos B."/>
            <person name="Lu D."/>
            <person name="Skrede I."/>
            <person name="Drula E."/>
            <person name="Henrissat B."/>
            <person name="Morin E."/>
            <person name="Kohler A."/>
            <person name="Barry K."/>
            <person name="LaButti K."/>
            <person name="Morin E."/>
            <person name="Salamov A."/>
            <person name="Lipzen A."/>
            <person name="Mereny Z."/>
            <person name="Hegedus B."/>
            <person name="Baldrian P."/>
            <person name="Stursova M."/>
            <person name="Weitz H."/>
            <person name="Taylor A."/>
            <person name="Grigoriev I.V."/>
            <person name="Nagy L.G."/>
            <person name="Martin F."/>
            <person name="Kauserud H."/>
        </authorList>
    </citation>
    <scope>NUCLEOTIDE SEQUENCE</scope>
    <source>
        <strain evidence="3">CBHHK182m</strain>
    </source>
</reference>
<comment type="caution">
    <text evidence="3">The sequence shown here is derived from an EMBL/GenBank/DDBJ whole genome shotgun (WGS) entry which is preliminary data.</text>
</comment>
<evidence type="ECO:0000313" key="4">
    <source>
        <dbReference type="Proteomes" id="UP001215598"/>
    </source>
</evidence>
<sequence>MPATTDDDNRDSDGGGDGSFSYAENDLSKCDVTEYEITARPGDRLITASAAIQCKAPIAFQAVTSCSFSNHEKVGTIAAGTFPENSLARAITDAMDNFGNETYGDIYSGLYITNDEDITVLSQKVYKVVASGHPECSEQPPFACTIPSFDFYNAIGNTDLGIINGGAEDIAADEDNLYNVIKVFFAAVRLDLGHWTPDNIFTNTTAFNTTISPTDDTVHAGSAAFRSFASSKGMAYINLTTPPAPDDPTPRAVIQVAYTCNIKQRKSPGSFFVSVLSATLSMFLGVWGAALALLSSIAKRASGGNRAEETSW</sequence>
<evidence type="ECO:0000313" key="3">
    <source>
        <dbReference type="EMBL" id="KAJ7764321.1"/>
    </source>
</evidence>
<accession>A0AAD7NK08</accession>
<dbReference type="Proteomes" id="UP001215598">
    <property type="component" value="Unassembled WGS sequence"/>
</dbReference>
<proteinExistence type="predicted"/>
<name>A0AAD7NK08_9AGAR</name>
<keyword evidence="2" id="KW-0812">Transmembrane</keyword>
<organism evidence="3 4">
    <name type="scientific">Mycena metata</name>
    <dbReference type="NCBI Taxonomy" id="1033252"/>
    <lineage>
        <taxon>Eukaryota</taxon>
        <taxon>Fungi</taxon>
        <taxon>Dikarya</taxon>
        <taxon>Basidiomycota</taxon>
        <taxon>Agaricomycotina</taxon>
        <taxon>Agaricomycetes</taxon>
        <taxon>Agaricomycetidae</taxon>
        <taxon>Agaricales</taxon>
        <taxon>Marasmiineae</taxon>
        <taxon>Mycenaceae</taxon>
        <taxon>Mycena</taxon>
    </lineage>
</organism>
<evidence type="ECO:0000256" key="1">
    <source>
        <dbReference type="SAM" id="MobiDB-lite"/>
    </source>
</evidence>
<protein>
    <submittedName>
        <fullName evidence="3">Uncharacterized protein</fullName>
    </submittedName>
</protein>
<dbReference type="EMBL" id="JARKIB010000028">
    <property type="protein sequence ID" value="KAJ7764321.1"/>
    <property type="molecule type" value="Genomic_DNA"/>
</dbReference>
<gene>
    <name evidence="3" type="ORF">B0H16DRAFT_1799816</name>
</gene>
<keyword evidence="4" id="KW-1185">Reference proteome</keyword>
<evidence type="ECO:0000256" key="2">
    <source>
        <dbReference type="SAM" id="Phobius"/>
    </source>
</evidence>